<dbReference type="Pfam" id="PF00535">
    <property type="entry name" value="Glycos_transf_2"/>
    <property type="match status" value="1"/>
</dbReference>
<accession>A0A5M6HMU9</accession>
<protein>
    <submittedName>
        <fullName evidence="2">Glycosyltransferase family 2 protein</fullName>
    </submittedName>
</protein>
<keyword evidence="2" id="KW-0808">Transferase</keyword>
<proteinExistence type="predicted"/>
<dbReference type="EMBL" id="VWPL01000038">
    <property type="protein sequence ID" value="KAA5597151.1"/>
    <property type="molecule type" value="Genomic_DNA"/>
</dbReference>
<dbReference type="SUPFAM" id="SSF53448">
    <property type="entry name" value="Nucleotide-diphospho-sugar transferases"/>
    <property type="match status" value="2"/>
</dbReference>
<evidence type="ECO:0000259" key="1">
    <source>
        <dbReference type="Pfam" id="PF00535"/>
    </source>
</evidence>
<dbReference type="CDD" id="cd00761">
    <property type="entry name" value="Glyco_tranf_GTA_type"/>
    <property type="match status" value="1"/>
</dbReference>
<reference evidence="2 3" key="1">
    <citation type="submission" date="2019-09" db="EMBL/GenBank/DDBJ databases">
        <title>Draft Whole-Genome sequence of Blastochloris sulfoviridis DSM 729.</title>
        <authorList>
            <person name="Meyer T.E."/>
            <person name="Kyndt J.A."/>
        </authorList>
    </citation>
    <scope>NUCLEOTIDE SEQUENCE [LARGE SCALE GENOMIC DNA]</scope>
    <source>
        <strain evidence="2 3">DSM 729</strain>
    </source>
</reference>
<gene>
    <name evidence="2" type="ORF">F1193_15005</name>
</gene>
<dbReference type="PANTHER" id="PTHR43685">
    <property type="entry name" value="GLYCOSYLTRANSFERASE"/>
    <property type="match status" value="1"/>
</dbReference>
<organism evidence="2 3">
    <name type="scientific">Blastochloris sulfoviridis</name>
    <dbReference type="NCBI Taxonomy" id="50712"/>
    <lineage>
        <taxon>Bacteria</taxon>
        <taxon>Pseudomonadati</taxon>
        <taxon>Pseudomonadota</taxon>
        <taxon>Alphaproteobacteria</taxon>
        <taxon>Hyphomicrobiales</taxon>
        <taxon>Blastochloridaceae</taxon>
        <taxon>Blastochloris</taxon>
    </lineage>
</organism>
<keyword evidence="3" id="KW-1185">Reference proteome</keyword>
<comment type="caution">
    <text evidence="2">The sequence shown here is derived from an EMBL/GenBank/DDBJ whole genome shotgun (WGS) entry which is preliminary data.</text>
</comment>
<dbReference type="InterPro" id="IPR050834">
    <property type="entry name" value="Glycosyltransf_2"/>
</dbReference>
<dbReference type="OrthoDB" id="153025at2"/>
<evidence type="ECO:0000313" key="2">
    <source>
        <dbReference type="EMBL" id="KAA5597151.1"/>
    </source>
</evidence>
<dbReference type="AlphaFoldDB" id="A0A5M6HMU9"/>
<dbReference type="InterPro" id="IPR029044">
    <property type="entry name" value="Nucleotide-diphossugar_trans"/>
</dbReference>
<name>A0A5M6HMU9_9HYPH</name>
<dbReference type="Gene3D" id="3.90.550.10">
    <property type="entry name" value="Spore Coat Polysaccharide Biosynthesis Protein SpsA, Chain A"/>
    <property type="match status" value="2"/>
</dbReference>
<evidence type="ECO:0000313" key="3">
    <source>
        <dbReference type="Proteomes" id="UP000323886"/>
    </source>
</evidence>
<dbReference type="GO" id="GO:0016740">
    <property type="term" value="F:transferase activity"/>
    <property type="evidence" value="ECO:0007669"/>
    <property type="project" value="UniProtKB-KW"/>
</dbReference>
<dbReference type="Proteomes" id="UP000323886">
    <property type="component" value="Unassembled WGS sequence"/>
</dbReference>
<dbReference type="RefSeq" id="WP_150098613.1">
    <property type="nucleotide sequence ID" value="NZ_VWPL01000038.1"/>
</dbReference>
<sequence>MISIIIRTKNEERWMRPCLEAVMAQRVDMPVEVVLVDNASTDKTVDKAQAIMPGLKLVRVEEFLPGRAINDGIRAASGDYIVCLSAHCIPVNENWLARLLANFDGAKDLAGVYGRQVPVSFSSPSDKRDLLITFGLDRRVQYKDPFFHNANSMVPRHVWERFPFDEDVTNIEDRLWAKDVLGAGMHIVYEPDAPVYHHHGIHQNNDVRRAESVVRIMEAEKAAGHEASGPFRSAHLDTVAVLPVRASLADLDRGEMEALFDRTLASLSESRQLSAILVSTDDPALAGMARDRGFVVPDLRPPELAEGHARFDDVLAFELRRLEESGRFPDAVLSLEITHPFRQAGFLDRLLEEFFNCGAQTLVAGVAEFRPCWVREGSEFQRIDGFLRRRDEREPLHVALPGLGCVSLPAVIRSGKRFGSRTTILELADSLAAVEVRSKAAFQRVRPLLTADARSAAER</sequence>
<feature type="domain" description="Glycosyltransferase 2-like" evidence="1">
    <location>
        <begin position="3"/>
        <end position="158"/>
    </location>
</feature>
<dbReference type="InterPro" id="IPR001173">
    <property type="entry name" value="Glyco_trans_2-like"/>
</dbReference>
<dbReference type="PANTHER" id="PTHR43685:SF2">
    <property type="entry name" value="GLYCOSYLTRANSFERASE 2-LIKE DOMAIN-CONTAINING PROTEIN"/>
    <property type="match status" value="1"/>
</dbReference>